<keyword evidence="2" id="KW-1185">Reference proteome</keyword>
<evidence type="ECO:0000313" key="2">
    <source>
        <dbReference type="Proteomes" id="UP000248340"/>
    </source>
</evidence>
<reference evidence="1 2" key="1">
    <citation type="submission" date="2016-12" db="EMBL/GenBank/DDBJ databases">
        <title>The genomes of Aspergillus section Nigri reveals drivers in fungal speciation.</title>
        <authorList>
            <consortium name="DOE Joint Genome Institute"/>
            <person name="Vesth T.C."/>
            <person name="Nybo J."/>
            <person name="Theobald S."/>
            <person name="Brandl J."/>
            <person name="Frisvad J.C."/>
            <person name="Nielsen K.F."/>
            <person name="Lyhne E.K."/>
            <person name="Kogle M.E."/>
            <person name="Kuo A."/>
            <person name="Riley R."/>
            <person name="Clum A."/>
            <person name="Nolan M."/>
            <person name="Lipzen A."/>
            <person name="Salamov A."/>
            <person name="Henrissat B."/>
            <person name="Wiebenga A."/>
            <person name="De Vries R.P."/>
            <person name="Grigoriev I.V."/>
            <person name="Mortensen U.H."/>
            <person name="Andersen M.R."/>
            <person name="Baker S.E."/>
        </authorList>
    </citation>
    <scope>NUCLEOTIDE SEQUENCE [LARGE SCALE GENOMIC DNA]</scope>
    <source>
        <strain evidence="1 2">CBS 121591</strain>
    </source>
</reference>
<dbReference type="STRING" id="1448315.A0A319CKY6"/>
<dbReference type="AlphaFoldDB" id="A0A319CKY6"/>
<dbReference type="InterPro" id="IPR009003">
    <property type="entry name" value="Peptidase_S1_PA"/>
</dbReference>
<dbReference type="RefSeq" id="XP_025496064.1">
    <property type="nucleotide sequence ID" value="XM_025638427.1"/>
</dbReference>
<dbReference type="SUPFAM" id="SSF50494">
    <property type="entry name" value="Trypsin-like serine proteases"/>
    <property type="match status" value="1"/>
</dbReference>
<dbReference type="GeneID" id="37141169"/>
<sequence length="353" mass="39223">MLEDYVGPAMDRMSGNGAARIGMSLSLSNEANHRSTLGAYVEVQNPKTQQWLPMVLTCMHCVLPVPDQADIPSENKRVYDRFRQHGIALSDDKALLWVDSPSVSEVNEKIRSKKRGLEERQKNPVYQMVELDQVNRVGYGSPDERTWRRVKREMEGLQSEIDGLETDKKKGKFRLGQVFAGSGLRNKHLTTIKIKDPKTTRPSIMDWALIRLVGRATGHNTSSDLKTYSHRFTTLATVASPPHELRIFKLGHTAGWTEGQYNGLLLARVAEDEAGNIVVTHEHSFISHNSQTGKPVIGPGDSGALVCDHQGGVWGMALGGDEIGHTGYFTHILDLFEDIESVLGTEIRLMGLD</sequence>
<organism evidence="1 2">
    <name type="scientific">Aspergillus uvarum CBS 121591</name>
    <dbReference type="NCBI Taxonomy" id="1448315"/>
    <lineage>
        <taxon>Eukaryota</taxon>
        <taxon>Fungi</taxon>
        <taxon>Dikarya</taxon>
        <taxon>Ascomycota</taxon>
        <taxon>Pezizomycotina</taxon>
        <taxon>Eurotiomycetes</taxon>
        <taxon>Eurotiomycetidae</taxon>
        <taxon>Eurotiales</taxon>
        <taxon>Aspergillaceae</taxon>
        <taxon>Aspergillus</taxon>
        <taxon>Aspergillus subgen. Circumdati</taxon>
    </lineage>
</organism>
<proteinExistence type="predicted"/>
<protein>
    <submittedName>
        <fullName evidence="1">Uncharacterized protein</fullName>
    </submittedName>
</protein>
<accession>A0A319CKY6</accession>
<dbReference type="EMBL" id="KZ821678">
    <property type="protein sequence ID" value="PYH85864.1"/>
    <property type="molecule type" value="Genomic_DNA"/>
</dbReference>
<name>A0A319CKY6_9EURO</name>
<dbReference type="OrthoDB" id="5424209at2759"/>
<gene>
    <name evidence="1" type="ORF">BO82DRAFT_389026</name>
</gene>
<evidence type="ECO:0000313" key="1">
    <source>
        <dbReference type="EMBL" id="PYH85864.1"/>
    </source>
</evidence>
<dbReference type="Proteomes" id="UP000248340">
    <property type="component" value="Unassembled WGS sequence"/>
</dbReference>
<dbReference type="VEuPathDB" id="FungiDB:BO82DRAFT_389026"/>